<proteinExistence type="predicted"/>
<dbReference type="AlphaFoldDB" id="A0A9W9GDC0"/>
<name>A0A9W9GDC0_9EURO</name>
<protein>
    <submittedName>
        <fullName evidence="1">Transcriptional regulatory protein LEU3</fullName>
    </submittedName>
</protein>
<evidence type="ECO:0000313" key="1">
    <source>
        <dbReference type="EMBL" id="KAJ5116724.1"/>
    </source>
</evidence>
<dbReference type="EMBL" id="JAPQKH010000001">
    <property type="protein sequence ID" value="KAJ5116724.1"/>
    <property type="molecule type" value="Genomic_DNA"/>
</dbReference>
<sequence length="305" mass="34077">MSTRFGLPAISVADHSILEAMANKPAWLPDTLYHQLHIAYQGSRICSVLGNCEITATGLLPSPAPIIQMFDTELRAQEARFASSWKNNEYIFFLATKLHLYSFALSTTGLESSNSAERRTETFSHAYLTAMNLLQSALDLSAEQTYWTQHQLRNIVDAVYFLLKLGGASYEFVDEAAAKNVIGQVWQLLRSRSQSEDDHASRVCSVIEYLSHKHWKREAHASVSVKSRMAGNLTIDSVWCARDRFSETVKAQRPIDYTSAAGIEKSLEGLDDQSWLSFFGEGVGDWDSVFQNMNVESLLGSMDGT</sequence>
<organism evidence="1 2">
    <name type="scientific">Penicillium angulare</name>
    <dbReference type="NCBI Taxonomy" id="116970"/>
    <lineage>
        <taxon>Eukaryota</taxon>
        <taxon>Fungi</taxon>
        <taxon>Dikarya</taxon>
        <taxon>Ascomycota</taxon>
        <taxon>Pezizomycotina</taxon>
        <taxon>Eurotiomycetes</taxon>
        <taxon>Eurotiomycetidae</taxon>
        <taxon>Eurotiales</taxon>
        <taxon>Aspergillaceae</taxon>
        <taxon>Penicillium</taxon>
    </lineage>
</organism>
<dbReference type="OrthoDB" id="3163292at2759"/>
<comment type="caution">
    <text evidence="1">The sequence shown here is derived from an EMBL/GenBank/DDBJ whole genome shotgun (WGS) entry which is preliminary data.</text>
</comment>
<reference evidence="1" key="2">
    <citation type="journal article" date="2023" name="IMA Fungus">
        <title>Comparative genomic study of the Penicillium genus elucidates a diverse pangenome and 15 lateral gene transfer events.</title>
        <authorList>
            <person name="Petersen C."/>
            <person name="Sorensen T."/>
            <person name="Nielsen M.R."/>
            <person name="Sondergaard T.E."/>
            <person name="Sorensen J.L."/>
            <person name="Fitzpatrick D.A."/>
            <person name="Frisvad J.C."/>
            <person name="Nielsen K.L."/>
        </authorList>
    </citation>
    <scope>NUCLEOTIDE SEQUENCE</scope>
    <source>
        <strain evidence="1">IBT 30069</strain>
    </source>
</reference>
<reference evidence="1" key="1">
    <citation type="submission" date="2022-11" db="EMBL/GenBank/DDBJ databases">
        <authorList>
            <person name="Petersen C."/>
        </authorList>
    </citation>
    <scope>NUCLEOTIDE SEQUENCE</scope>
    <source>
        <strain evidence="1">IBT 30069</strain>
    </source>
</reference>
<accession>A0A9W9GDC0</accession>
<keyword evidence="2" id="KW-1185">Reference proteome</keyword>
<evidence type="ECO:0000313" key="2">
    <source>
        <dbReference type="Proteomes" id="UP001149165"/>
    </source>
</evidence>
<dbReference type="Proteomes" id="UP001149165">
    <property type="component" value="Unassembled WGS sequence"/>
</dbReference>
<gene>
    <name evidence="1" type="ORF">N7456_001072</name>
</gene>